<keyword evidence="3" id="KW-1185">Reference proteome</keyword>
<dbReference type="PANTHER" id="PTHR43685">
    <property type="entry name" value="GLYCOSYLTRANSFERASE"/>
    <property type="match status" value="1"/>
</dbReference>
<dbReference type="SUPFAM" id="SSF53448">
    <property type="entry name" value="Nucleotide-diphospho-sugar transferases"/>
    <property type="match status" value="1"/>
</dbReference>
<name>A0A926DIZ8_9FIRM</name>
<dbReference type="InterPro" id="IPR029044">
    <property type="entry name" value="Nucleotide-diphossugar_trans"/>
</dbReference>
<feature type="domain" description="Glycosyltransferase 2-like" evidence="1">
    <location>
        <begin position="3"/>
        <end position="167"/>
    </location>
</feature>
<dbReference type="AlphaFoldDB" id="A0A926DIZ8"/>
<dbReference type="InterPro" id="IPR001173">
    <property type="entry name" value="Glyco_trans_2-like"/>
</dbReference>
<evidence type="ECO:0000313" key="3">
    <source>
        <dbReference type="Proteomes" id="UP000611762"/>
    </source>
</evidence>
<reference evidence="2" key="1">
    <citation type="submission" date="2020-08" db="EMBL/GenBank/DDBJ databases">
        <title>Genome public.</title>
        <authorList>
            <person name="Liu C."/>
            <person name="Sun Q."/>
        </authorList>
    </citation>
    <scope>NUCLEOTIDE SEQUENCE</scope>
    <source>
        <strain evidence="2">H8</strain>
    </source>
</reference>
<dbReference type="RefSeq" id="WP_249310998.1">
    <property type="nucleotide sequence ID" value="NZ_JACRSU010000001.1"/>
</dbReference>
<dbReference type="EMBL" id="JACRSU010000001">
    <property type="protein sequence ID" value="MBC8539800.1"/>
    <property type="molecule type" value="Genomic_DNA"/>
</dbReference>
<organism evidence="2 3">
    <name type="scientific">Congzhengia minquanensis</name>
    <dbReference type="NCBI Taxonomy" id="2763657"/>
    <lineage>
        <taxon>Bacteria</taxon>
        <taxon>Bacillati</taxon>
        <taxon>Bacillota</taxon>
        <taxon>Clostridia</taxon>
        <taxon>Eubacteriales</taxon>
        <taxon>Oscillospiraceae</taxon>
        <taxon>Congzhengia</taxon>
    </lineage>
</organism>
<accession>A0A926DIZ8</accession>
<dbReference type="PANTHER" id="PTHR43685:SF2">
    <property type="entry name" value="GLYCOSYLTRANSFERASE 2-LIKE DOMAIN-CONTAINING PROTEIN"/>
    <property type="match status" value="1"/>
</dbReference>
<proteinExistence type="predicted"/>
<comment type="caution">
    <text evidence="2">The sequence shown here is derived from an EMBL/GenBank/DDBJ whole genome shotgun (WGS) entry which is preliminary data.</text>
</comment>
<sequence>MFSVITPVYNRADLIQNAVKSVLGQTCPDWELIIVDDGSEDELDKALAPFESNEKIKVIHQENGGVSRARNVGIAASRGDYIAFLDADDTWQPNHLAVLNELILAYPDAGFYGTWASVLFQNGTMRNKPAYFEGKPETEYFENFYKAYDEDKRVKLFQMSTSCIAKKAIDRVGVFQEGCKIGEDLDLTLRVAAYFPFVLTAATTAVYNHQESVATKESAFDVNWCFFDHAEIIYQDKAVPEDKKEHLKSLMTWFEMRRCRHLLLLGKREEARESYQKIKHVKRLKKDLLINRVLLCMPVWAVQLIFKLRWRAQA</sequence>
<dbReference type="InterPro" id="IPR050834">
    <property type="entry name" value="Glycosyltransf_2"/>
</dbReference>
<protein>
    <submittedName>
        <fullName evidence="2">Glycosyltransferase family 2 protein</fullName>
    </submittedName>
</protein>
<dbReference type="Gene3D" id="3.90.550.10">
    <property type="entry name" value="Spore Coat Polysaccharide Biosynthesis Protein SpsA, Chain A"/>
    <property type="match status" value="1"/>
</dbReference>
<dbReference type="Pfam" id="PF00535">
    <property type="entry name" value="Glycos_transf_2"/>
    <property type="match status" value="1"/>
</dbReference>
<dbReference type="Proteomes" id="UP000611762">
    <property type="component" value="Unassembled WGS sequence"/>
</dbReference>
<evidence type="ECO:0000313" key="2">
    <source>
        <dbReference type="EMBL" id="MBC8539800.1"/>
    </source>
</evidence>
<gene>
    <name evidence="2" type="ORF">H8698_02270</name>
</gene>
<evidence type="ECO:0000259" key="1">
    <source>
        <dbReference type="Pfam" id="PF00535"/>
    </source>
</evidence>
<dbReference type="CDD" id="cd00761">
    <property type="entry name" value="Glyco_tranf_GTA_type"/>
    <property type="match status" value="1"/>
</dbReference>